<dbReference type="AlphaFoldDB" id="A0A022RVZ8"/>
<dbReference type="InterPro" id="IPR055343">
    <property type="entry name" value="CREG_beta-barrel"/>
</dbReference>
<keyword evidence="1" id="KW-0732">Signal</keyword>
<dbReference type="EMBL" id="KI630210">
    <property type="protein sequence ID" value="EYU44697.1"/>
    <property type="molecule type" value="Genomic_DNA"/>
</dbReference>
<evidence type="ECO:0000313" key="4">
    <source>
        <dbReference type="Proteomes" id="UP000030748"/>
    </source>
</evidence>
<gene>
    <name evidence="3" type="ORF">MIMGU_mgv1a014183mg</name>
</gene>
<dbReference type="PANTHER" id="PTHR13343">
    <property type="entry name" value="CREG1 PROTEIN"/>
    <property type="match status" value="1"/>
</dbReference>
<feature type="signal peptide" evidence="1">
    <location>
        <begin position="1"/>
        <end position="19"/>
    </location>
</feature>
<feature type="chain" id="PRO_5001505171" description="CREG-like beta-barrel domain-containing protein" evidence="1">
    <location>
        <begin position="20"/>
        <end position="198"/>
    </location>
</feature>
<keyword evidence="4" id="KW-1185">Reference proteome</keyword>
<feature type="domain" description="CREG-like beta-barrel" evidence="2">
    <location>
        <begin position="36"/>
        <end position="191"/>
    </location>
</feature>
<evidence type="ECO:0000256" key="1">
    <source>
        <dbReference type="SAM" id="SignalP"/>
    </source>
</evidence>
<evidence type="ECO:0000259" key="2">
    <source>
        <dbReference type="Pfam" id="PF13883"/>
    </source>
</evidence>
<dbReference type="SUPFAM" id="SSF50475">
    <property type="entry name" value="FMN-binding split barrel"/>
    <property type="match status" value="1"/>
</dbReference>
<name>A0A022RVZ8_ERYGU</name>
<accession>A0A022RVZ8</accession>
<dbReference type="PANTHER" id="PTHR13343:SF17">
    <property type="entry name" value="CELLULAR REPRESSOR OF E1A-STIMULATED GENES, ISOFORM A"/>
    <property type="match status" value="1"/>
</dbReference>
<dbReference type="KEGG" id="egt:105970665"/>
<dbReference type="eggNOG" id="KOG3374">
    <property type="taxonomic scope" value="Eukaryota"/>
</dbReference>
<organism evidence="3 4">
    <name type="scientific">Erythranthe guttata</name>
    <name type="common">Yellow monkey flower</name>
    <name type="synonym">Mimulus guttatus</name>
    <dbReference type="NCBI Taxonomy" id="4155"/>
    <lineage>
        <taxon>Eukaryota</taxon>
        <taxon>Viridiplantae</taxon>
        <taxon>Streptophyta</taxon>
        <taxon>Embryophyta</taxon>
        <taxon>Tracheophyta</taxon>
        <taxon>Spermatophyta</taxon>
        <taxon>Magnoliopsida</taxon>
        <taxon>eudicotyledons</taxon>
        <taxon>Gunneridae</taxon>
        <taxon>Pentapetalae</taxon>
        <taxon>asterids</taxon>
        <taxon>lamiids</taxon>
        <taxon>Lamiales</taxon>
        <taxon>Phrymaceae</taxon>
        <taxon>Erythranthe</taxon>
    </lineage>
</organism>
<dbReference type="InterPro" id="IPR012349">
    <property type="entry name" value="Split_barrel_FMN-bd"/>
</dbReference>
<dbReference type="OrthoDB" id="46836at2759"/>
<evidence type="ECO:0000313" key="3">
    <source>
        <dbReference type="EMBL" id="EYU44697.1"/>
    </source>
</evidence>
<proteinExistence type="predicted"/>
<dbReference type="PhylomeDB" id="A0A022RVZ8"/>
<dbReference type="GO" id="GO:0005737">
    <property type="term" value="C:cytoplasm"/>
    <property type="evidence" value="ECO:0007669"/>
    <property type="project" value="UniProtKB-ARBA"/>
</dbReference>
<dbReference type="Gene3D" id="2.30.110.10">
    <property type="entry name" value="Electron Transport, Fmn-binding Protein, Chain A"/>
    <property type="match status" value="1"/>
</dbReference>
<protein>
    <recommendedName>
        <fullName evidence="2">CREG-like beta-barrel domain-containing protein</fullName>
    </recommendedName>
</protein>
<dbReference type="Proteomes" id="UP000030748">
    <property type="component" value="Unassembled WGS sequence"/>
</dbReference>
<reference evidence="3 4" key="1">
    <citation type="journal article" date="2013" name="Proc. Natl. Acad. Sci. U.S.A.">
        <title>Fine-scale variation in meiotic recombination in Mimulus inferred from population shotgun sequencing.</title>
        <authorList>
            <person name="Hellsten U."/>
            <person name="Wright K.M."/>
            <person name="Jenkins J."/>
            <person name="Shu S."/>
            <person name="Yuan Y."/>
            <person name="Wessler S.R."/>
            <person name="Schmutz J."/>
            <person name="Willis J.H."/>
            <person name="Rokhsar D.S."/>
        </authorList>
    </citation>
    <scope>NUCLEOTIDE SEQUENCE [LARGE SCALE GENOMIC DNA]</scope>
    <source>
        <strain evidence="4">cv. DUN x IM62</strain>
    </source>
</reference>
<dbReference type="Pfam" id="PF13883">
    <property type="entry name" value="CREG_beta-barrel"/>
    <property type="match status" value="1"/>
</dbReference>
<sequence length="198" mass="21304">MAVLAFVLIFAIATATATATASPAYTSTTDPKELAAAAAAARALVNASSWGVVSSINYLEKSSPFGNALSYSDGGSGTPYFYLTLLDMATANFSRADARSSLSLSEYALGTCGTLDPQEPTCVKVTLSGVLKKLDQESEEGKFANATLFERHPRFKFLPPVAKFQLYKLEIKSVFVLNGYGEPKFPSVKMYRKIKLVE</sequence>